<sequence>MAVSTSLLSSIPTMASNAKVAPVSKVAPIARVATIARFAPVARFSPVASVKVKNDKTSELVLPLSRRSFPNNFIFGVATAAYQIEGSIDSRGRSAWDEFTHTYPQKITDRSNGDVACNSYNLYMDDVELLTDMGFDAYRFSISWSRILPTGKLKDGINQEGVNYYNDLLGALIANGKTPFVTLYHVDRPQPLEEEYGGFLDSRMVDDFKDFCDVCFEKFGDKVKYWTTLNEPYTHVDLCYSQGLMAPARCSCWQNLKSLVAIHPQSPILLVTTYFLLIQLPLTSTTLSISQDKTGRLA</sequence>
<keyword evidence="2" id="KW-1185">Reference proteome</keyword>
<reference evidence="1 2" key="1">
    <citation type="journal article" date="2022" name="DNA Res.">
        <title>Chromosomal-level genome assembly of the orchid tree Bauhinia variegata (Leguminosae; Cercidoideae) supports the allotetraploid origin hypothesis of Bauhinia.</title>
        <authorList>
            <person name="Zhong Y."/>
            <person name="Chen Y."/>
            <person name="Zheng D."/>
            <person name="Pang J."/>
            <person name="Liu Y."/>
            <person name="Luo S."/>
            <person name="Meng S."/>
            <person name="Qian L."/>
            <person name="Wei D."/>
            <person name="Dai S."/>
            <person name="Zhou R."/>
        </authorList>
    </citation>
    <scope>NUCLEOTIDE SEQUENCE [LARGE SCALE GENOMIC DNA]</scope>
    <source>
        <strain evidence="1">BV-YZ2020</strain>
    </source>
</reference>
<protein>
    <submittedName>
        <fullName evidence="1">Uncharacterized protein</fullName>
    </submittedName>
</protein>
<name>A0ACB9PF11_BAUVA</name>
<proteinExistence type="predicted"/>
<comment type="caution">
    <text evidence="1">The sequence shown here is derived from an EMBL/GenBank/DDBJ whole genome shotgun (WGS) entry which is preliminary data.</text>
</comment>
<evidence type="ECO:0000313" key="1">
    <source>
        <dbReference type="EMBL" id="KAI4346081.1"/>
    </source>
</evidence>
<accession>A0ACB9PF11</accession>
<gene>
    <name evidence="1" type="ORF">L6164_013163</name>
</gene>
<organism evidence="1 2">
    <name type="scientific">Bauhinia variegata</name>
    <name type="common">Purple orchid tree</name>
    <name type="synonym">Phanera variegata</name>
    <dbReference type="NCBI Taxonomy" id="167791"/>
    <lineage>
        <taxon>Eukaryota</taxon>
        <taxon>Viridiplantae</taxon>
        <taxon>Streptophyta</taxon>
        <taxon>Embryophyta</taxon>
        <taxon>Tracheophyta</taxon>
        <taxon>Spermatophyta</taxon>
        <taxon>Magnoliopsida</taxon>
        <taxon>eudicotyledons</taxon>
        <taxon>Gunneridae</taxon>
        <taxon>Pentapetalae</taxon>
        <taxon>rosids</taxon>
        <taxon>fabids</taxon>
        <taxon>Fabales</taxon>
        <taxon>Fabaceae</taxon>
        <taxon>Cercidoideae</taxon>
        <taxon>Cercideae</taxon>
        <taxon>Bauhiniinae</taxon>
        <taxon>Bauhinia</taxon>
    </lineage>
</organism>
<dbReference type="Proteomes" id="UP000828941">
    <property type="component" value="Chromosome 5"/>
</dbReference>
<evidence type="ECO:0000313" key="2">
    <source>
        <dbReference type="Proteomes" id="UP000828941"/>
    </source>
</evidence>
<dbReference type="EMBL" id="CM039430">
    <property type="protein sequence ID" value="KAI4346081.1"/>
    <property type="molecule type" value="Genomic_DNA"/>
</dbReference>